<evidence type="ECO:0000256" key="6">
    <source>
        <dbReference type="ARBA" id="ARBA00023015"/>
    </source>
</evidence>
<dbReference type="InterPro" id="IPR050454">
    <property type="entry name" value="RTT106/SSRP1_HistChap/FACT"/>
</dbReference>
<feature type="region of interest" description="Disordered" evidence="12">
    <location>
        <begin position="484"/>
        <end position="567"/>
    </location>
</feature>
<keyword evidence="3 10" id="KW-0158">Chromosome</keyword>
<keyword evidence="9 10" id="KW-0539">Nucleus</keyword>
<evidence type="ECO:0000256" key="12">
    <source>
        <dbReference type="SAM" id="MobiDB-lite"/>
    </source>
</evidence>
<dbReference type="KEGG" id="bnn:FOA43_003652"/>
<accession>A0A875S4N6</accession>
<evidence type="ECO:0000313" key="14">
    <source>
        <dbReference type="EMBL" id="QPG76266.1"/>
    </source>
</evidence>
<dbReference type="CDD" id="cd13229">
    <property type="entry name" value="PH_TFIIH"/>
    <property type="match status" value="1"/>
</dbReference>
<comment type="similarity">
    <text evidence="1 10">Belongs to the SSRP1 family.</text>
</comment>
<dbReference type="Gene3D" id="2.30.29.220">
    <property type="entry name" value="Structure-specific recognition protein (SSRP1)"/>
    <property type="match status" value="1"/>
</dbReference>
<dbReference type="GO" id="GO:0006281">
    <property type="term" value="P:DNA repair"/>
    <property type="evidence" value="ECO:0007669"/>
    <property type="project" value="UniProtKB-KW"/>
</dbReference>
<dbReference type="Pfam" id="PF03531">
    <property type="entry name" value="SSrecog"/>
    <property type="match status" value="1"/>
</dbReference>
<comment type="function">
    <text evidence="10">Component of the FACT complex, a general chromatin factor that acts to reorganize nucleosomes. The FACT complex is involved in multiple processes that require DNA as a template such as mRNA elongation, DNA replication and DNA repair. During transcription elongation the FACT complex acts as a histone chaperone that both destabilizes and restores nucleosomal structure. It facilitates the passage of RNA polymerase II and transcription by promoting the dissociation of one histone H2A-H2B dimer from the nucleosome, then subsequently promotes the reestablishment of the nucleosome following the passage of RNA polymerase II.</text>
</comment>
<dbReference type="InterPro" id="IPR000969">
    <property type="entry name" value="SSRP1/POB3"/>
</dbReference>
<keyword evidence="11" id="KW-0175">Coiled coil</keyword>
<dbReference type="Pfam" id="PF17292">
    <property type="entry name" value="POB3_N"/>
    <property type="match status" value="1"/>
</dbReference>
<reference evidence="14" key="1">
    <citation type="submission" date="2020-10" db="EMBL/GenBank/DDBJ databases">
        <authorList>
            <person name="Roach M.J.R."/>
        </authorList>
    </citation>
    <scope>NUCLEOTIDE SEQUENCE</scope>
    <source>
        <strain evidence="14">CBS 1945</strain>
    </source>
</reference>
<keyword evidence="15" id="KW-1185">Reference proteome</keyword>
<comment type="subcellular location">
    <subcellularLocation>
        <location evidence="10">Nucleus</location>
    </subcellularLocation>
    <subcellularLocation>
        <location evidence="10">Chromosome</location>
    </subcellularLocation>
</comment>
<dbReference type="GO" id="GO:0042393">
    <property type="term" value="F:histone binding"/>
    <property type="evidence" value="ECO:0007669"/>
    <property type="project" value="TreeGrafter"/>
</dbReference>
<dbReference type="InterPro" id="IPR035417">
    <property type="entry name" value="SSRP1/POB3_N"/>
</dbReference>
<evidence type="ECO:0000256" key="4">
    <source>
        <dbReference type="ARBA" id="ARBA00022705"/>
    </source>
</evidence>
<dbReference type="Pfam" id="PF21103">
    <property type="entry name" value="PH1_SSRP1-like"/>
    <property type="match status" value="1"/>
</dbReference>
<dbReference type="InterPro" id="IPR038167">
    <property type="entry name" value="SSRP1_sf"/>
</dbReference>
<evidence type="ECO:0000256" key="5">
    <source>
        <dbReference type="ARBA" id="ARBA00022763"/>
    </source>
</evidence>
<keyword evidence="5 10" id="KW-0227">DNA damage</keyword>
<proteinExistence type="inferred from homology"/>
<evidence type="ECO:0000259" key="13">
    <source>
        <dbReference type="SMART" id="SM01287"/>
    </source>
</evidence>
<dbReference type="AlphaFoldDB" id="A0A875S4N6"/>
<dbReference type="PANTHER" id="PTHR45849">
    <property type="entry name" value="FACT COMPLEX SUBUNIT SSRP1"/>
    <property type="match status" value="1"/>
</dbReference>
<dbReference type="Pfam" id="PF08512">
    <property type="entry name" value="Rttp106-like_middle"/>
    <property type="match status" value="1"/>
</dbReference>
<keyword evidence="4 10" id="KW-0235">DNA replication</keyword>
<evidence type="ECO:0000256" key="10">
    <source>
        <dbReference type="RuleBase" id="RU364013"/>
    </source>
</evidence>
<dbReference type="GO" id="GO:0031491">
    <property type="term" value="F:nucleosome binding"/>
    <property type="evidence" value="ECO:0007669"/>
    <property type="project" value="TreeGrafter"/>
</dbReference>
<dbReference type="EMBL" id="CP064815">
    <property type="protein sequence ID" value="QPG76266.1"/>
    <property type="molecule type" value="Genomic_DNA"/>
</dbReference>
<feature type="compositionally biased region" description="Basic and acidic residues" evidence="12">
    <location>
        <begin position="556"/>
        <end position="567"/>
    </location>
</feature>
<dbReference type="GeneID" id="62197052"/>
<evidence type="ECO:0000256" key="2">
    <source>
        <dbReference type="ARBA" id="ARBA00014978"/>
    </source>
</evidence>
<dbReference type="CDD" id="cd13231">
    <property type="entry name" value="PH2_SSRP1-like"/>
    <property type="match status" value="1"/>
</dbReference>
<evidence type="ECO:0000313" key="15">
    <source>
        <dbReference type="Proteomes" id="UP000662931"/>
    </source>
</evidence>
<dbReference type="InterPro" id="IPR048993">
    <property type="entry name" value="SSRP1-like_PH1"/>
</dbReference>
<name>A0A875S4N6_EENNA</name>
<dbReference type="InterPro" id="IPR024954">
    <property type="entry name" value="SSRP1_DD"/>
</dbReference>
<dbReference type="Gene3D" id="2.30.29.150">
    <property type="match status" value="1"/>
</dbReference>
<evidence type="ECO:0000256" key="9">
    <source>
        <dbReference type="ARBA" id="ARBA00023242"/>
    </source>
</evidence>
<dbReference type="FunFam" id="2.30.29.150:FF:000001">
    <property type="entry name" value="Fact complex subunit ssrp1"/>
    <property type="match status" value="1"/>
</dbReference>
<feature type="domain" description="Histone chaperone RTT106/FACT complex subunit SPT16-like middle" evidence="13">
    <location>
        <begin position="376"/>
        <end position="469"/>
    </location>
</feature>
<evidence type="ECO:0000256" key="1">
    <source>
        <dbReference type="ARBA" id="ARBA00010060"/>
    </source>
</evidence>
<sequence length="567" mass="64471">MSTEYERIYLNQSKMPGRMRIAESGLGWKAQSVPGATTKTSPFLMPSEEISSAVWSRGCRGNELRIDTKNRGVVMLDGFGKEDFSSLKNELEKYFDMQLEAREHSLRGWNWGKTQLARNELIFNVSNKPAFEIPYSFVGNTNMTGKNEVSVEMDLSSNNKIERGGDELVEIKFFLPGSMKQEEEEVLKKKEEEREKVEGEGKEATGDKIEQLKTKALFFYDELKEKADLGQVAGEMIVSFGEILFLTPRGRYDIDMYDSFLRLRGKTYDYKIRYAQIQRIFSLPKIDGLHQLMILQVDPPLRQGQTKYSFLILQFDTQEEIEVELNLDDEEYEKKWKSRLNKTYNNYTYLVLSNIFKGFTERRVVQPGSFLSKESEVAISCSVKANEGHLYPLEKCLLFVTKPTILIPYSEVSEIVFSRVDSTGTQRTFDMNVNLKFGGSSHSFGNIDRGEQPLLENFFQSKNIQVKNDEKIAQDMMAAALMDSDGDEDMDMGSADEESPDEDFKPGEDDADVDDADVDDADIDDADIDDADVDDADIDDADVDDADVDDGDAKDDDGQPEIKKQKN</sequence>
<keyword evidence="7 10" id="KW-0804">Transcription</keyword>
<evidence type="ECO:0000256" key="7">
    <source>
        <dbReference type="ARBA" id="ARBA00023163"/>
    </source>
</evidence>
<dbReference type="Proteomes" id="UP000662931">
    <property type="component" value="Chromosome 4"/>
</dbReference>
<dbReference type="InterPro" id="IPR011993">
    <property type="entry name" value="PH-like_dom_sf"/>
</dbReference>
<dbReference type="RefSeq" id="XP_038779831.1">
    <property type="nucleotide sequence ID" value="XM_038923903.1"/>
</dbReference>
<dbReference type="PRINTS" id="PR00887">
    <property type="entry name" value="SSRCOGNITION"/>
</dbReference>
<keyword evidence="6 10" id="KW-0805">Transcription regulation</keyword>
<feature type="coiled-coil region" evidence="11">
    <location>
        <begin position="180"/>
        <end position="207"/>
    </location>
</feature>
<protein>
    <recommendedName>
        <fullName evidence="2 10">FACT complex subunit POB3</fullName>
    </recommendedName>
</protein>
<evidence type="ECO:0000256" key="3">
    <source>
        <dbReference type="ARBA" id="ARBA00022454"/>
    </source>
</evidence>
<organism evidence="14 15">
    <name type="scientific">Eeniella nana</name>
    <name type="common">Yeast</name>
    <name type="synonym">Brettanomyces nanus</name>
    <dbReference type="NCBI Taxonomy" id="13502"/>
    <lineage>
        <taxon>Eukaryota</taxon>
        <taxon>Fungi</taxon>
        <taxon>Dikarya</taxon>
        <taxon>Ascomycota</taxon>
        <taxon>Saccharomycotina</taxon>
        <taxon>Pichiomycetes</taxon>
        <taxon>Pichiales</taxon>
        <taxon>Pichiaceae</taxon>
        <taxon>Brettanomyces</taxon>
    </lineage>
</organism>
<dbReference type="InterPro" id="IPR013719">
    <property type="entry name" value="RTT106/SPT16-like_middle_dom"/>
</dbReference>
<dbReference type="CDD" id="cd13230">
    <property type="entry name" value="PH1_SSRP1-like"/>
    <property type="match status" value="1"/>
</dbReference>
<dbReference type="SMART" id="SM01287">
    <property type="entry name" value="Rtt106"/>
    <property type="match status" value="1"/>
</dbReference>
<feature type="compositionally biased region" description="Acidic residues" evidence="12">
    <location>
        <begin position="484"/>
        <end position="501"/>
    </location>
</feature>
<dbReference type="OrthoDB" id="498543at2759"/>
<dbReference type="SUPFAM" id="SSF50729">
    <property type="entry name" value="PH domain-like"/>
    <property type="match status" value="1"/>
</dbReference>
<dbReference type="Gene3D" id="2.30.29.30">
    <property type="entry name" value="Pleckstrin-homology domain (PH domain)/Phosphotyrosine-binding domain (PTB)"/>
    <property type="match status" value="2"/>
</dbReference>
<dbReference type="GO" id="GO:0035101">
    <property type="term" value="C:FACT complex"/>
    <property type="evidence" value="ECO:0007669"/>
    <property type="project" value="TreeGrafter"/>
</dbReference>
<dbReference type="GO" id="GO:0003677">
    <property type="term" value="F:DNA binding"/>
    <property type="evidence" value="ECO:0007669"/>
    <property type="project" value="InterPro"/>
</dbReference>
<evidence type="ECO:0000256" key="8">
    <source>
        <dbReference type="ARBA" id="ARBA00023204"/>
    </source>
</evidence>
<dbReference type="PANTHER" id="PTHR45849:SF1">
    <property type="entry name" value="FACT COMPLEX SUBUNIT SSRP1"/>
    <property type="match status" value="1"/>
</dbReference>
<gene>
    <name evidence="14" type="ORF">FOA43_003652</name>
</gene>
<feature type="compositionally biased region" description="Acidic residues" evidence="12">
    <location>
        <begin position="509"/>
        <end position="555"/>
    </location>
</feature>
<dbReference type="GO" id="GO:0006260">
    <property type="term" value="P:DNA replication"/>
    <property type="evidence" value="ECO:0007669"/>
    <property type="project" value="UniProtKB-KW"/>
</dbReference>
<dbReference type="Gene3D" id="2.160.20.80">
    <property type="entry name" value="E3 ubiquitin-protein ligase SopA"/>
    <property type="match status" value="1"/>
</dbReference>
<keyword evidence="8 10" id="KW-0234">DNA repair</keyword>
<evidence type="ECO:0000256" key="11">
    <source>
        <dbReference type="SAM" id="Coils"/>
    </source>
</evidence>